<dbReference type="Proteomes" id="UP001174997">
    <property type="component" value="Unassembled WGS sequence"/>
</dbReference>
<feature type="compositionally biased region" description="Acidic residues" evidence="1">
    <location>
        <begin position="430"/>
        <end position="440"/>
    </location>
</feature>
<feature type="chain" id="PRO_5041403517" evidence="2">
    <location>
        <begin position="20"/>
        <end position="526"/>
    </location>
</feature>
<feature type="signal peptide" evidence="2">
    <location>
        <begin position="1"/>
        <end position="19"/>
    </location>
</feature>
<proteinExistence type="predicted"/>
<evidence type="ECO:0000256" key="2">
    <source>
        <dbReference type="SAM" id="SignalP"/>
    </source>
</evidence>
<feature type="compositionally biased region" description="Gly residues" evidence="1">
    <location>
        <begin position="91"/>
        <end position="101"/>
    </location>
</feature>
<feature type="compositionally biased region" description="Low complexity" evidence="1">
    <location>
        <begin position="494"/>
        <end position="526"/>
    </location>
</feature>
<comment type="caution">
    <text evidence="3">The sequence shown here is derived from an EMBL/GenBank/DDBJ whole genome shotgun (WGS) entry which is preliminary data.</text>
</comment>
<keyword evidence="2" id="KW-0732">Signal</keyword>
<protein>
    <submittedName>
        <fullName evidence="3">Uncharacterized protein</fullName>
    </submittedName>
</protein>
<feature type="compositionally biased region" description="Basic and acidic residues" evidence="1">
    <location>
        <begin position="214"/>
        <end position="226"/>
    </location>
</feature>
<feature type="compositionally biased region" description="Gly residues" evidence="1">
    <location>
        <begin position="236"/>
        <end position="245"/>
    </location>
</feature>
<accession>A0AA39ZC39</accession>
<feature type="compositionally biased region" description="Low complexity" evidence="1">
    <location>
        <begin position="199"/>
        <end position="213"/>
    </location>
</feature>
<feature type="compositionally biased region" description="Polar residues" evidence="1">
    <location>
        <begin position="299"/>
        <end position="309"/>
    </location>
</feature>
<feature type="compositionally biased region" description="Polar residues" evidence="1">
    <location>
        <begin position="362"/>
        <end position="376"/>
    </location>
</feature>
<dbReference type="EMBL" id="JAULSY010000060">
    <property type="protein sequence ID" value="KAK0668197.1"/>
    <property type="molecule type" value="Genomic_DNA"/>
</dbReference>
<feature type="region of interest" description="Disordered" evidence="1">
    <location>
        <begin position="150"/>
        <end position="457"/>
    </location>
</feature>
<keyword evidence="4" id="KW-1185">Reference proteome</keyword>
<name>A0AA39ZC39_9PEZI</name>
<evidence type="ECO:0000313" key="3">
    <source>
        <dbReference type="EMBL" id="KAK0668197.1"/>
    </source>
</evidence>
<reference evidence="3" key="1">
    <citation type="submission" date="2023-06" db="EMBL/GenBank/DDBJ databases">
        <title>Genome-scale phylogeny and comparative genomics of the fungal order Sordariales.</title>
        <authorList>
            <consortium name="Lawrence Berkeley National Laboratory"/>
            <person name="Hensen N."/>
            <person name="Bonometti L."/>
            <person name="Westerberg I."/>
            <person name="Brannstrom I.O."/>
            <person name="Guillou S."/>
            <person name="Cros-Aarteil S."/>
            <person name="Calhoun S."/>
            <person name="Haridas S."/>
            <person name="Kuo A."/>
            <person name="Mondo S."/>
            <person name="Pangilinan J."/>
            <person name="Riley R."/>
            <person name="Labutti K."/>
            <person name="Andreopoulos B."/>
            <person name="Lipzen A."/>
            <person name="Chen C."/>
            <person name="Yanf M."/>
            <person name="Daum C."/>
            <person name="Ng V."/>
            <person name="Clum A."/>
            <person name="Steindorff A."/>
            <person name="Ohm R."/>
            <person name="Martin F."/>
            <person name="Silar P."/>
            <person name="Natvig D."/>
            <person name="Lalanne C."/>
            <person name="Gautier V."/>
            <person name="Ament-Velasquez S.L."/>
            <person name="Kruys A."/>
            <person name="Hutchinson M.I."/>
            <person name="Powell A.J."/>
            <person name="Barry K."/>
            <person name="Miller A.N."/>
            <person name="Grigoriev I.V."/>
            <person name="Debuchy R."/>
            <person name="Gladieux P."/>
            <person name="Thoren M.H."/>
            <person name="Johannesson H."/>
        </authorList>
    </citation>
    <scope>NUCLEOTIDE SEQUENCE</scope>
    <source>
        <strain evidence="3">CBS 307.81</strain>
    </source>
</reference>
<feature type="compositionally biased region" description="Low complexity" evidence="1">
    <location>
        <begin position="383"/>
        <end position="394"/>
    </location>
</feature>
<organism evidence="3 4">
    <name type="scientific">Cercophora samala</name>
    <dbReference type="NCBI Taxonomy" id="330535"/>
    <lineage>
        <taxon>Eukaryota</taxon>
        <taxon>Fungi</taxon>
        <taxon>Dikarya</taxon>
        <taxon>Ascomycota</taxon>
        <taxon>Pezizomycotina</taxon>
        <taxon>Sordariomycetes</taxon>
        <taxon>Sordariomycetidae</taxon>
        <taxon>Sordariales</taxon>
        <taxon>Lasiosphaeriaceae</taxon>
        <taxon>Cercophora</taxon>
    </lineage>
</organism>
<sequence length="526" mass="56236">MHISRTVLTTIAIAATGSALPASSCGNGNCPHNGGGSSNSRVSSGDDQGAQQGQQGQQRFDKTRQNGDGGLSTRSHTLVFAAGNGAESGSQMGGSGSGSGSTGLYDKSDDYLGKKEFEHERLQYTTTQGAPEEHEQGVSGGSIIRYTKEQQQFQPRSEVSSGLRKTNDGQQQQQQQQGQESGQLMTTLDKIRELLFGSQQQQQQQQQQNLERQQQGKDNSHVRRSEVQGQQQQGSMGSGVSGNGGLFESSGDSQSGLERERQRFSSGAVEQPLVNNLNRDDGLTKGQNQRVRVDGGRDGQQSSNGQVQWSVVKGGDGQTMRGQVVPKIVISEHEQVQPRGQGQSSSKGSGSGSSSEGDSESVNFVQPAQMKTSMQQKVEKETSSSLGGSNQLLNKGENNNQGRLSGRAEHDANSHSTIPDVTGEKHDGSDESAEEEDEDQKAEKVLGSSDQGKQWGQTEDALKKCLYVAGQKGDISMLRDCFNNDAGKMQDPLQGQQGQQGQQQQRFYSSSTGQSQGQLQGGKVQA</sequence>
<evidence type="ECO:0000313" key="4">
    <source>
        <dbReference type="Proteomes" id="UP001174997"/>
    </source>
</evidence>
<feature type="compositionally biased region" description="Low complexity" evidence="1">
    <location>
        <begin position="169"/>
        <end position="179"/>
    </location>
</feature>
<gene>
    <name evidence="3" type="ORF">QBC41DRAFT_394448</name>
</gene>
<evidence type="ECO:0000256" key="1">
    <source>
        <dbReference type="SAM" id="MobiDB-lite"/>
    </source>
</evidence>
<feature type="compositionally biased region" description="Polar residues" evidence="1">
    <location>
        <begin position="448"/>
        <end position="457"/>
    </location>
</feature>
<feature type="compositionally biased region" description="Low complexity" evidence="1">
    <location>
        <begin position="31"/>
        <end position="58"/>
    </location>
</feature>
<feature type="compositionally biased region" description="Polar residues" evidence="1">
    <location>
        <begin position="150"/>
        <end position="164"/>
    </location>
</feature>
<feature type="compositionally biased region" description="Low complexity" evidence="1">
    <location>
        <begin position="340"/>
        <end position="356"/>
    </location>
</feature>
<feature type="region of interest" description="Disordered" evidence="1">
    <location>
        <begin position="482"/>
        <end position="526"/>
    </location>
</feature>
<dbReference type="AlphaFoldDB" id="A0AA39ZC39"/>
<feature type="region of interest" description="Disordered" evidence="1">
    <location>
        <begin position="31"/>
        <end position="109"/>
    </location>
</feature>